<dbReference type="PANTHER" id="PTHR28286">
    <property type="match status" value="1"/>
</dbReference>
<dbReference type="SMART" id="SM01021">
    <property type="entry name" value="Bac_rhodopsin"/>
    <property type="match status" value="1"/>
</dbReference>
<feature type="transmembrane region" description="Helical" evidence="6">
    <location>
        <begin position="190"/>
        <end position="211"/>
    </location>
</feature>
<keyword evidence="3 6" id="KW-0812">Transmembrane</keyword>
<dbReference type="PRINTS" id="PR00251">
    <property type="entry name" value="BACTRLOPSIN"/>
</dbReference>
<dbReference type="CDD" id="cd15239">
    <property type="entry name" value="7tm_YRO2_fungal-like"/>
    <property type="match status" value="1"/>
</dbReference>
<comment type="caution">
    <text evidence="7">The sequence shown here is derived from an EMBL/GenBank/DDBJ whole genome shotgun (WGS) entry which is preliminary data.</text>
</comment>
<name>A0ABR3VFY8_HUMIN</name>
<organism evidence="7 8">
    <name type="scientific">Humicola insolens</name>
    <name type="common">Soft-rot fungus</name>
    <dbReference type="NCBI Taxonomy" id="85995"/>
    <lineage>
        <taxon>Eukaryota</taxon>
        <taxon>Fungi</taxon>
        <taxon>Dikarya</taxon>
        <taxon>Ascomycota</taxon>
        <taxon>Pezizomycotina</taxon>
        <taxon>Sordariomycetes</taxon>
        <taxon>Sordariomycetidae</taxon>
        <taxon>Sordariales</taxon>
        <taxon>Chaetomiaceae</taxon>
        <taxon>Mycothermus</taxon>
    </lineage>
</organism>
<dbReference type="Pfam" id="PF01036">
    <property type="entry name" value="Bac_rhodopsin"/>
    <property type="match status" value="1"/>
</dbReference>
<feature type="transmembrane region" description="Helical" evidence="6">
    <location>
        <begin position="105"/>
        <end position="123"/>
    </location>
</feature>
<dbReference type="SUPFAM" id="SSF81321">
    <property type="entry name" value="Family A G protein-coupled receptor-like"/>
    <property type="match status" value="1"/>
</dbReference>
<dbReference type="Proteomes" id="UP001583172">
    <property type="component" value="Unassembled WGS sequence"/>
</dbReference>
<evidence type="ECO:0000313" key="8">
    <source>
        <dbReference type="Proteomes" id="UP001583172"/>
    </source>
</evidence>
<dbReference type="PANTHER" id="PTHR28286:SF1">
    <property type="entry name" value="30 KDA HEAT SHOCK PROTEIN-RELATED"/>
    <property type="match status" value="1"/>
</dbReference>
<dbReference type="InterPro" id="IPR043476">
    <property type="entry name" value="Yro2-like_7TM"/>
</dbReference>
<comment type="subcellular location">
    <subcellularLocation>
        <location evidence="1">Membrane</location>
        <topology evidence="1">Multi-pass membrane protein</topology>
    </subcellularLocation>
</comment>
<gene>
    <name evidence="7" type="ORF">VTJ49DRAFT_156</name>
</gene>
<evidence type="ECO:0000256" key="2">
    <source>
        <dbReference type="ARBA" id="ARBA00008130"/>
    </source>
</evidence>
<evidence type="ECO:0000256" key="6">
    <source>
        <dbReference type="SAM" id="Phobius"/>
    </source>
</evidence>
<evidence type="ECO:0000256" key="4">
    <source>
        <dbReference type="ARBA" id="ARBA00022989"/>
    </source>
</evidence>
<comment type="similarity">
    <text evidence="2">Belongs to the archaeal/bacterial/fungal opsin family.</text>
</comment>
<evidence type="ECO:0000256" key="3">
    <source>
        <dbReference type="ARBA" id="ARBA00022692"/>
    </source>
</evidence>
<accession>A0ABR3VFY8</accession>
<keyword evidence="4 6" id="KW-1133">Transmembrane helix</keyword>
<dbReference type="InterPro" id="IPR001425">
    <property type="entry name" value="Arc/bac/fun_rhodopsins"/>
</dbReference>
<evidence type="ECO:0000256" key="1">
    <source>
        <dbReference type="ARBA" id="ARBA00004141"/>
    </source>
</evidence>
<reference evidence="7 8" key="1">
    <citation type="journal article" date="2024" name="Commun. Biol.">
        <title>Comparative genomic analysis of thermophilic fungi reveals convergent evolutionary adaptations and gene losses.</title>
        <authorList>
            <person name="Steindorff A.S."/>
            <person name="Aguilar-Pontes M.V."/>
            <person name="Robinson A.J."/>
            <person name="Andreopoulos B."/>
            <person name="LaButti K."/>
            <person name="Kuo A."/>
            <person name="Mondo S."/>
            <person name="Riley R."/>
            <person name="Otillar R."/>
            <person name="Haridas S."/>
            <person name="Lipzen A."/>
            <person name="Grimwood J."/>
            <person name="Schmutz J."/>
            <person name="Clum A."/>
            <person name="Reid I.D."/>
            <person name="Moisan M.C."/>
            <person name="Butler G."/>
            <person name="Nguyen T.T.M."/>
            <person name="Dewar K."/>
            <person name="Conant G."/>
            <person name="Drula E."/>
            <person name="Henrissat B."/>
            <person name="Hansel C."/>
            <person name="Singer S."/>
            <person name="Hutchinson M.I."/>
            <person name="de Vries R.P."/>
            <person name="Natvig D.O."/>
            <person name="Powell A.J."/>
            <person name="Tsang A."/>
            <person name="Grigoriev I.V."/>
        </authorList>
    </citation>
    <scope>NUCLEOTIDE SEQUENCE [LARGE SCALE GENOMIC DNA]</scope>
    <source>
        <strain evidence="7 8">CBS 620.91</strain>
    </source>
</reference>
<sequence length="284" mass="31357">MVALLARNNALEDHPPAGDQQLSTNGSNWLFTVTSIFGVATLAFFVLQFKPRAGERFFHYLFLIASFAGLIAYYAQASNLGWLLMVQANQLDRSGLLRQIFWPKYYFWLVEFASVILALGVLSGISWATILFHVALSWIWVASYAVAAVTPTDYKWGFFSFGTLALFFLLVGTLKDGLSSAGRVGVKSDYTLLAGWVSLLWILYPLAWGLTDGGNYLGVTPSFIWFGILDVLLTVGTGFAFVAVFARRWDYGRLNIAFTQYGRVAHQTGTFPEKDAPAQPAAAA</sequence>
<protein>
    <submittedName>
        <fullName evidence="7">Uncharacterized protein</fullName>
    </submittedName>
</protein>
<feature type="transmembrane region" description="Helical" evidence="6">
    <location>
        <begin position="61"/>
        <end position="85"/>
    </location>
</feature>
<dbReference type="EMBL" id="JAZGSY010000100">
    <property type="protein sequence ID" value="KAL1840764.1"/>
    <property type="molecule type" value="Genomic_DNA"/>
</dbReference>
<feature type="transmembrane region" description="Helical" evidence="6">
    <location>
        <begin position="156"/>
        <end position="178"/>
    </location>
</feature>
<dbReference type="Gene3D" id="1.20.1070.10">
    <property type="entry name" value="Rhodopsin 7-helix transmembrane proteins"/>
    <property type="match status" value="1"/>
</dbReference>
<proteinExistence type="inferred from homology"/>
<evidence type="ECO:0000313" key="7">
    <source>
        <dbReference type="EMBL" id="KAL1840764.1"/>
    </source>
</evidence>
<keyword evidence="8" id="KW-1185">Reference proteome</keyword>
<evidence type="ECO:0000256" key="5">
    <source>
        <dbReference type="ARBA" id="ARBA00023136"/>
    </source>
</evidence>
<feature type="transmembrane region" description="Helical" evidence="6">
    <location>
        <begin position="29"/>
        <end position="49"/>
    </location>
</feature>
<keyword evidence="5 6" id="KW-0472">Membrane</keyword>
<feature type="transmembrane region" description="Helical" evidence="6">
    <location>
        <begin position="223"/>
        <end position="246"/>
    </location>
</feature>